<evidence type="ECO:0000313" key="1">
    <source>
        <dbReference type="EMBL" id="QCN95902.1"/>
    </source>
</evidence>
<evidence type="ECO:0000313" key="2">
    <source>
        <dbReference type="Proteomes" id="UP000298595"/>
    </source>
</evidence>
<sequence>MVIAHPFDTRQRSIQPRGFRGVRGLLHGRFAWLLMVVLSQAARPRQGVAGDVLEALPVPGAVGGPAGGVGQLVRVHLLVPGVWVGPASTSATSRCANGGKLVRCRDDGAVQMKPVVPIGVQRQGVARDVAEGATEVVAPALEEPRHTLGLDLGDRFRVEVDRDGDTSHSVELLKYFREALKTSLTTLVDAFRLRSRFPITLLDQLVRWGFDATERPCRRTARFEATSASCGVLFRLNLKMIWGIHFSHIKDDFAPAAHQQGFIFCSASQRLASRV</sequence>
<dbReference type="Proteomes" id="UP000298595">
    <property type="component" value="Chromosome"/>
</dbReference>
<proteinExistence type="predicted"/>
<gene>
    <name evidence="1" type="ORF">D3093_11880</name>
</gene>
<dbReference type="KEGG" id="aare:D3093_11880"/>
<dbReference type="EMBL" id="CP032321">
    <property type="protein sequence ID" value="QCN95902.1"/>
    <property type="molecule type" value="Genomic_DNA"/>
</dbReference>
<organism evidence="1 2">
    <name type="scientific">Azospirillum argentinense</name>
    <dbReference type="NCBI Taxonomy" id="2970906"/>
    <lineage>
        <taxon>Bacteria</taxon>
        <taxon>Pseudomonadati</taxon>
        <taxon>Pseudomonadota</taxon>
        <taxon>Alphaproteobacteria</taxon>
        <taxon>Rhodospirillales</taxon>
        <taxon>Azospirillaceae</taxon>
        <taxon>Azospirillum</taxon>
    </lineage>
</organism>
<dbReference type="AlphaFoldDB" id="A0A4D8PAS5"/>
<accession>A0A4D8PAS5</accession>
<reference evidence="1 2" key="1">
    <citation type="submission" date="2018-09" db="EMBL/GenBank/DDBJ databases">
        <title>Whole genome based analysis of evolution and adaptive divergence in Indian and Brazilian strains of Azospirillum brasilense.</title>
        <authorList>
            <person name="Singh C."/>
            <person name="Tripathi A.K."/>
        </authorList>
    </citation>
    <scope>NUCLEOTIDE SEQUENCE [LARGE SCALE GENOMIC DNA]</scope>
    <source>
        <strain evidence="1 2">MTCC4035</strain>
    </source>
</reference>
<name>A0A4D8PAS5_9PROT</name>
<protein>
    <submittedName>
        <fullName evidence="1">Uncharacterized protein</fullName>
    </submittedName>
</protein>